<evidence type="ECO:0000256" key="5">
    <source>
        <dbReference type="PIRSR" id="PIRSR601486-1"/>
    </source>
</evidence>
<evidence type="ECO:0000256" key="1">
    <source>
        <dbReference type="ARBA" id="ARBA00022448"/>
    </source>
</evidence>
<dbReference type="Pfam" id="PF01152">
    <property type="entry name" value="Bac_globin"/>
    <property type="match status" value="1"/>
</dbReference>
<accession>A0A2W5ST97</accession>
<name>A0A2W5ST97_9BACT</name>
<dbReference type="Gene3D" id="1.10.490.10">
    <property type="entry name" value="Globins"/>
    <property type="match status" value="1"/>
</dbReference>
<dbReference type="GO" id="GO:0020037">
    <property type="term" value="F:heme binding"/>
    <property type="evidence" value="ECO:0007669"/>
    <property type="project" value="InterPro"/>
</dbReference>
<evidence type="ECO:0000256" key="6">
    <source>
        <dbReference type="SAM" id="SignalP"/>
    </source>
</evidence>
<keyword evidence="1" id="KW-0813">Transport</keyword>
<evidence type="ECO:0000313" key="7">
    <source>
        <dbReference type="EMBL" id="PZR06040.1"/>
    </source>
</evidence>
<proteinExistence type="predicted"/>
<evidence type="ECO:0000313" key="8">
    <source>
        <dbReference type="Proteomes" id="UP000249061"/>
    </source>
</evidence>
<keyword evidence="6" id="KW-0732">Signal</keyword>
<dbReference type="GO" id="GO:0019825">
    <property type="term" value="F:oxygen binding"/>
    <property type="evidence" value="ECO:0007669"/>
    <property type="project" value="InterPro"/>
</dbReference>
<comment type="caution">
    <text evidence="7">The sequence shown here is derived from an EMBL/GenBank/DDBJ whole genome shotgun (WGS) entry which is preliminary data.</text>
</comment>
<dbReference type="SUPFAM" id="SSF46458">
    <property type="entry name" value="Globin-like"/>
    <property type="match status" value="1"/>
</dbReference>
<dbReference type="CDD" id="cd00454">
    <property type="entry name" value="TrHb1_N"/>
    <property type="match status" value="1"/>
</dbReference>
<dbReference type="PROSITE" id="PS51257">
    <property type="entry name" value="PROKAR_LIPOPROTEIN"/>
    <property type="match status" value="1"/>
</dbReference>
<gene>
    <name evidence="7" type="ORF">DI536_30920</name>
</gene>
<dbReference type="InterPro" id="IPR009050">
    <property type="entry name" value="Globin-like_sf"/>
</dbReference>
<protein>
    <submittedName>
        <fullName evidence="7">Group 1 truncated hemoglobin</fullName>
    </submittedName>
</protein>
<reference evidence="7 8" key="1">
    <citation type="submission" date="2017-08" db="EMBL/GenBank/DDBJ databases">
        <title>Infants hospitalized years apart are colonized by the same room-sourced microbial strains.</title>
        <authorList>
            <person name="Brooks B."/>
            <person name="Olm M.R."/>
            <person name="Firek B.A."/>
            <person name="Baker R."/>
            <person name="Thomas B.C."/>
            <person name="Morowitz M.J."/>
            <person name="Banfield J.F."/>
        </authorList>
    </citation>
    <scope>NUCLEOTIDE SEQUENCE [LARGE SCALE GENOMIC DNA]</scope>
    <source>
        <strain evidence="7">S2_003_000_R2_14</strain>
    </source>
</reference>
<keyword evidence="4 5" id="KW-0408">Iron</keyword>
<feature type="chain" id="PRO_5015889093" evidence="6">
    <location>
        <begin position="21"/>
        <end position="159"/>
    </location>
</feature>
<keyword evidence="2 5" id="KW-0349">Heme</keyword>
<organism evidence="7 8">
    <name type="scientific">Archangium gephyra</name>
    <dbReference type="NCBI Taxonomy" id="48"/>
    <lineage>
        <taxon>Bacteria</taxon>
        <taxon>Pseudomonadati</taxon>
        <taxon>Myxococcota</taxon>
        <taxon>Myxococcia</taxon>
        <taxon>Myxococcales</taxon>
        <taxon>Cystobacterineae</taxon>
        <taxon>Archangiaceae</taxon>
        <taxon>Archangium</taxon>
    </lineage>
</organism>
<feature type="binding site" description="distal binding residue" evidence="5">
    <location>
        <position position="110"/>
    </location>
    <ligand>
        <name>heme</name>
        <dbReference type="ChEBI" id="CHEBI:30413"/>
    </ligand>
    <ligandPart>
        <name>Fe</name>
        <dbReference type="ChEBI" id="CHEBI:18248"/>
    </ligandPart>
</feature>
<dbReference type="InterPro" id="IPR001486">
    <property type="entry name" value="Hemoglobin_trunc"/>
</dbReference>
<evidence type="ECO:0000256" key="2">
    <source>
        <dbReference type="ARBA" id="ARBA00022617"/>
    </source>
</evidence>
<dbReference type="AlphaFoldDB" id="A0A2W5ST97"/>
<dbReference type="EMBL" id="QFQP01000040">
    <property type="protein sequence ID" value="PZR06040.1"/>
    <property type="molecule type" value="Genomic_DNA"/>
</dbReference>
<dbReference type="Proteomes" id="UP000249061">
    <property type="component" value="Unassembled WGS sequence"/>
</dbReference>
<keyword evidence="3 5" id="KW-0479">Metal-binding</keyword>
<feature type="signal peptide" evidence="6">
    <location>
        <begin position="1"/>
        <end position="20"/>
    </location>
</feature>
<dbReference type="GO" id="GO:0046872">
    <property type="term" value="F:metal ion binding"/>
    <property type="evidence" value="ECO:0007669"/>
    <property type="project" value="UniProtKB-KW"/>
</dbReference>
<sequence>MNRFILVSLLALAGCATQSAATGDAKTTTNAGATAKADEAPKALYERLGGKPALEAVIDDFLGRVGADERINSGFAVGHLPRLRQRLIELVCAATGGPCTYSGRDMGTAHAGMKITHEQFDALVGHLVATLDKFKVPEREKGELLGLLGPMRGSIVEEG</sequence>
<evidence type="ECO:0000256" key="4">
    <source>
        <dbReference type="ARBA" id="ARBA00023004"/>
    </source>
</evidence>
<evidence type="ECO:0000256" key="3">
    <source>
        <dbReference type="ARBA" id="ARBA00022723"/>
    </source>
</evidence>
<dbReference type="InterPro" id="IPR012292">
    <property type="entry name" value="Globin/Proto"/>
</dbReference>